<proteinExistence type="predicted"/>
<sequence length="60" mass="6900">MTTIMPQSELARKAIAWICEMRECKEPKPLAALIEEAGVRFNLGPKDAEFLMRFFKENKA</sequence>
<organism evidence="2 4">
    <name type="scientific">Pseudodesulfovibrio indicus</name>
    <dbReference type="NCBI Taxonomy" id="1716143"/>
    <lineage>
        <taxon>Bacteria</taxon>
        <taxon>Pseudomonadati</taxon>
        <taxon>Thermodesulfobacteriota</taxon>
        <taxon>Desulfovibrionia</taxon>
        <taxon>Desulfovibrionales</taxon>
        <taxon>Desulfovibrionaceae</taxon>
    </lineage>
</organism>
<name>A0A126QP30_9BACT</name>
<keyword evidence="3" id="KW-1185">Reference proteome</keyword>
<dbReference type="Proteomes" id="UP000055611">
    <property type="component" value="Chromosome"/>
</dbReference>
<dbReference type="KEGG" id="dej:AWY79_12190"/>
<reference evidence="2 4" key="2">
    <citation type="submission" date="2019-03" db="EMBL/GenBank/DDBJ databases">
        <title>Genomic Encyclopedia of Type Strains, Phase IV (KMG-IV): sequencing the most valuable type-strain genomes for metagenomic binning, comparative biology and taxonomic classification.</title>
        <authorList>
            <person name="Goeker M."/>
        </authorList>
    </citation>
    <scope>NUCLEOTIDE SEQUENCE [LARGE SCALE GENOMIC DNA]</scope>
    <source>
        <strain evidence="2 4">DSM 101483</strain>
    </source>
</reference>
<dbReference type="OrthoDB" id="5422828at2"/>
<dbReference type="Proteomes" id="UP000295506">
    <property type="component" value="Unassembled WGS sequence"/>
</dbReference>
<dbReference type="EMBL" id="SOBK01000006">
    <property type="protein sequence ID" value="TDT88362.1"/>
    <property type="molecule type" value="Genomic_DNA"/>
</dbReference>
<evidence type="ECO:0000313" key="2">
    <source>
        <dbReference type="EMBL" id="TDT88362.1"/>
    </source>
</evidence>
<dbReference type="EMBL" id="CP014206">
    <property type="protein sequence ID" value="AMK11820.1"/>
    <property type="molecule type" value="Genomic_DNA"/>
</dbReference>
<dbReference type="RefSeq" id="WP_066804260.1">
    <property type="nucleotide sequence ID" value="NZ_CP014206.1"/>
</dbReference>
<dbReference type="AlphaFoldDB" id="A0A126QP30"/>
<reference evidence="1 3" key="1">
    <citation type="journal article" date="2016" name="Front. Microbiol.">
        <title>Genome Sequence of the Piezophilic, Mesophilic Sulfate-Reducing Bacterium Desulfovibrio indicus J2T.</title>
        <authorList>
            <person name="Cao J."/>
            <person name="Maignien L."/>
            <person name="Shao Z."/>
            <person name="Alain K."/>
            <person name="Jebbar M."/>
        </authorList>
    </citation>
    <scope>NUCLEOTIDE SEQUENCE [LARGE SCALE GENOMIC DNA]</scope>
    <source>
        <strain evidence="1 3">J2</strain>
    </source>
</reference>
<evidence type="ECO:0000313" key="3">
    <source>
        <dbReference type="Proteomes" id="UP000055611"/>
    </source>
</evidence>
<protein>
    <submittedName>
        <fullName evidence="2">Uncharacterized protein</fullName>
    </submittedName>
</protein>
<evidence type="ECO:0000313" key="4">
    <source>
        <dbReference type="Proteomes" id="UP000295506"/>
    </source>
</evidence>
<accession>A0A126QP30</accession>
<gene>
    <name evidence="1" type="ORF">AWY79_12190</name>
    <name evidence="2" type="ORF">EDC59_106176</name>
</gene>
<evidence type="ECO:0000313" key="1">
    <source>
        <dbReference type="EMBL" id="AMK11820.1"/>
    </source>
</evidence>